<dbReference type="Pfam" id="PF01656">
    <property type="entry name" value="CbiA"/>
    <property type="match status" value="1"/>
</dbReference>
<reference evidence="2 3" key="1">
    <citation type="submission" date="2023-07" db="EMBL/GenBank/DDBJ databases">
        <title>Genomic Encyclopedia of Type Strains, Phase IV (KMG-IV): sequencing the most valuable type-strain genomes for metagenomic binning, comparative biology and taxonomic classification.</title>
        <authorList>
            <person name="Goeker M."/>
        </authorList>
    </citation>
    <scope>NUCLEOTIDE SEQUENCE [LARGE SCALE GENOMIC DNA]</scope>
    <source>
        <strain evidence="2 3">NIO-1023</strain>
    </source>
</reference>
<keyword evidence="3" id="KW-1185">Reference proteome</keyword>
<dbReference type="InterPro" id="IPR050678">
    <property type="entry name" value="DNA_Partitioning_ATPase"/>
</dbReference>
<dbReference type="InterPro" id="IPR027417">
    <property type="entry name" value="P-loop_NTPase"/>
</dbReference>
<organism evidence="2 3">
    <name type="scientific">Deinococcus enclensis</name>
    <dbReference type="NCBI Taxonomy" id="1049582"/>
    <lineage>
        <taxon>Bacteria</taxon>
        <taxon>Thermotogati</taxon>
        <taxon>Deinococcota</taxon>
        <taxon>Deinococci</taxon>
        <taxon>Deinococcales</taxon>
        <taxon>Deinococcaceae</taxon>
        <taxon>Deinococcus</taxon>
    </lineage>
</organism>
<dbReference type="InterPro" id="IPR002586">
    <property type="entry name" value="CobQ/CobB/MinD/ParA_Nub-bd_dom"/>
</dbReference>
<name>A0ABT9MHV1_9DEIO</name>
<comment type="caution">
    <text evidence="2">The sequence shown here is derived from an EMBL/GenBank/DDBJ whole genome shotgun (WGS) entry which is preliminary data.</text>
</comment>
<evidence type="ECO:0000313" key="2">
    <source>
        <dbReference type="EMBL" id="MDP9766170.1"/>
    </source>
</evidence>
<dbReference type="PANTHER" id="PTHR13696">
    <property type="entry name" value="P-LOOP CONTAINING NUCLEOSIDE TRIPHOSPHATE HYDROLASE"/>
    <property type="match status" value="1"/>
</dbReference>
<dbReference type="SUPFAM" id="SSF52540">
    <property type="entry name" value="P-loop containing nucleoside triphosphate hydrolases"/>
    <property type="match status" value="1"/>
</dbReference>
<evidence type="ECO:0000259" key="1">
    <source>
        <dbReference type="Pfam" id="PF01656"/>
    </source>
</evidence>
<protein>
    <submittedName>
        <fullName evidence="2">Chromosome partitioning protein</fullName>
    </submittedName>
</protein>
<dbReference type="RefSeq" id="WP_307469100.1">
    <property type="nucleotide sequence ID" value="NZ_JAURUR010000020.1"/>
</dbReference>
<dbReference type="Proteomes" id="UP001232163">
    <property type="component" value="Unassembled WGS sequence"/>
</dbReference>
<gene>
    <name evidence="2" type="ORF">QO006_003634</name>
</gene>
<sequence length="203" mass="21936">MPKIISIGNMKGGVGKTTTSIHLAQHLGRKGKTLLLDADEKLQSAVDWRSGEFDGWTFDALPFPEATPAVTAKYDYVIIDTKGNEQGDDLVALAQGSDLLIVPTKADGTSWRGLLRTLKPLIDGGVQNYRVLIVANVGGRGEELRHTLAEQDIPVLTSLVRSSTAVGDASEMQIPLEAHTTNRYAKLVSLEYSSVAREVLSHV</sequence>
<dbReference type="CDD" id="cd02042">
    <property type="entry name" value="ParAB_family"/>
    <property type="match status" value="1"/>
</dbReference>
<evidence type="ECO:0000313" key="3">
    <source>
        <dbReference type="Proteomes" id="UP001232163"/>
    </source>
</evidence>
<accession>A0ABT9MHV1</accession>
<proteinExistence type="predicted"/>
<dbReference type="EMBL" id="JAURUR010000020">
    <property type="protein sequence ID" value="MDP9766170.1"/>
    <property type="molecule type" value="Genomic_DNA"/>
</dbReference>
<dbReference type="Gene3D" id="3.40.50.300">
    <property type="entry name" value="P-loop containing nucleotide triphosphate hydrolases"/>
    <property type="match status" value="1"/>
</dbReference>
<dbReference type="PANTHER" id="PTHR13696:SF96">
    <property type="entry name" value="COBQ_COBB_MIND_PARA NUCLEOTIDE BINDING DOMAIN-CONTAINING PROTEIN"/>
    <property type="match status" value="1"/>
</dbReference>
<feature type="domain" description="CobQ/CobB/MinD/ParA nucleotide binding" evidence="1">
    <location>
        <begin position="5"/>
        <end position="173"/>
    </location>
</feature>